<dbReference type="EMBL" id="DSRD01000215">
    <property type="protein sequence ID" value="HGW93307.1"/>
    <property type="molecule type" value="Genomic_DNA"/>
</dbReference>
<sequence>MGTPNSGAENLLGKGDLLLRAGNEVVRLQAPLVDSPILVRQAIARCQSPTLPTGRTALTASDESPTLAEFRQEFQVIDPRESLERLFKMSPSDMSEREQESQPKQPDIDWDDIPDHLHDLIKFSLKNGWVTARKVKQNVRLYSGSSTDEIRGFFLAAMNAGVGMTRGEGDRLQYAAILGETRE</sequence>
<reference evidence="2" key="1">
    <citation type="journal article" date="2020" name="mSystems">
        <title>Genome- and Community-Level Interaction Insights into Carbon Utilization and Element Cycling Functions of Hydrothermarchaeota in Hydrothermal Sediment.</title>
        <authorList>
            <person name="Zhou Z."/>
            <person name="Liu Y."/>
            <person name="Xu W."/>
            <person name="Pan J."/>
            <person name="Luo Z.H."/>
            <person name="Li M."/>
        </authorList>
    </citation>
    <scope>NUCLEOTIDE SEQUENCE [LARGE SCALE GENOMIC DNA]</scope>
    <source>
        <strain evidence="2">SpSt-402</strain>
    </source>
</reference>
<comment type="caution">
    <text evidence="2">The sequence shown here is derived from an EMBL/GenBank/DDBJ whole genome shotgun (WGS) entry which is preliminary data.</text>
</comment>
<accession>A0A832H192</accession>
<proteinExistence type="predicted"/>
<gene>
    <name evidence="2" type="ORF">ENR47_03330</name>
</gene>
<protein>
    <submittedName>
        <fullName evidence="2">Uncharacterized protein</fullName>
    </submittedName>
</protein>
<organism evidence="2">
    <name type="scientific">Oscillatoriales cyanobacterium SpSt-402</name>
    <dbReference type="NCBI Taxonomy" id="2282168"/>
    <lineage>
        <taxon>Bacteria</taxon>
        <taxon>Bacillati</taxon>
        <taxon>Cyanobacteriota</taxon>
        <taxon>Cyanophyceae</taxon>
        <taxon>Oscillatoriophycideae</taxon>
        <taxon>Oscillatoriales</taxon>
    </lineage>
</organism>
<evidence type="ECO:0000256" key="1">
    <source>
        <dbReference type="SAM" id="MobiDB-lite"/>
    </source>
</evidence>
<dbReference type="AlphaFoldDB" id="A0A832H192"/>
<feature type="region of interest" description="Disordered" evidence="1">
    <location>
        <begin position="90"/>
        <end position="109"/>
    </location>
</feature>
<evidence type="ECO:0000313" key="2">
    <source>
        <dbReference type="EMBL" id="HGW93307.1"/>
    </source>
</evidence>
<name>A0A832H192_9CYAN</name>